<evidence type="ECO:0000256" key="10">
    <source>
        <dbReference type="PROSITE-ProRule" id="PRU10141"/>
    </source>
</evidence>
<reference evidence="13" key="1">
    <citation type="submission" date="2022-06" db="EMBL/GenBank/DDBJ databases">
        <title>Uncovering the hologenomic basis of an extraordinary plant invasion.</title>
        <authorList>
            <person name="Bieker V.C."/>
            <person name="Martin M.D."/>
            <person name="Gilbert T."/>
            <person name="Hodgins K."/>
            <person name="Battlay P."/>
            <person name="Petersen B."/>
            <person name="Wilson J."/>
        </authorList>
    </citation>
    <scope>NUCLEOTIDE SEQUENCE</scope>
    <source>
        <strain evidence="13">AA19_3_7</strain>
        <tissue evidence="13">Leaf</tissue>
    </source>
</reference>
<comment type="catalytic activity">
    <reaction evidence="8">
        <text>L-threonyl-[protein] + ATP = O-phospho-L-threonyl-[protein] + ADP + H(+)</text>
        <dbReference type="Rhea" id="RHEA:46608"/>
        <dbReference type="Rhea" id="RHEA-COMP:11060"/>
        <dbReference type="Rhea" id="RHEA-COMP:11605"/>
        <dbReference type="ChEBI" id="CHEBI:15378"/>
        <dbReference type="ChEBI" id="CHEBI:30013"/>
        <dbReference type="ChEBI" id="CHEBI:30616"/>
        <dbReference type="ChEBI" id="CHEBI:61977"/>
        <dbReference type="ChEBI" id="CHEBI:456216"/>
        <dbReference type="EC" id="2.7.11.22"/>
    </reaction>
</comment>
<dbReference type="PROSITE" id="PS50011">
    <property type="entry name" value="PROTEIN_KINASE_DOM"/>
    <property type="match status" value="1"/>
</dbReference>
<keyword evidence="4" id="KW-0808">Transferase</keyword>
<organism evidence="13 14">
    <name type="scientific">Ambrosia artemisiifolia</name>
    <name type="common">Common ragweed</name>
    <dbReference type="NCBI Taxonomy" id="4212"/>
    <lineage>
        <taxon>Eukaryota</taxon>
        <taxon>Viridiplantae</taxon>
        <taxon>Streptophyta</taxon>
        <taxon>Embryophyta</taxon>
        <taxon>Tracheophyta</taxon>
        <taxon>Spermatophyta</taxon>
        <taxon>Magnoliopsida</taxon>
        <taxon>eudicotyledons</taxon>
        <taxon>Gunneridae</taxon>
        <taxon>Pentapetalae</taxon>
        <taxon>asterids</taxon>
        <taxon>campanulids</taxon>
        <taxon>Asterales</taxon>
        <taxon>Asteraceae</taxon>
        <taxon>Asteroideae</taxon>
        <taxon>Heliantheae alliance</taxon>
        <taxon>Heliantheae</taxon>
        <taxon>Ambrosia</taxon>
    </lineage>
</organism>
<dbReference type="PANTHER" id="PTHR24056">
    <property type="entry name" value="CELL DIVISION PROTEIN KINASE"/>
    <property type="match status" value="1"/>
</dbReference>
<evidence type="ECO:0000259" key="12">
    <source>
        <dbReference type="PROSITE" id="PS50011"/>
    </source>
</evidence>
<dbReference type="GO" id="GO:0004693">
    <property type="term" value="F:cyclin-dependent protein serine/threonine kinase activity"/>
    <property type="evidence" value="ECO:0007669"/>
    <property type="project" value="UniProtKB-EC"/>
</dbReference>
<dbReference type="GO" id="GO:0007165">
    <property type="term" value="P:signal transduction"/>
    <property type="evidence" value="ECO:0007669"/>
    <property type="project" value="TreeGrafter"/>
</dbReference>
<sequence>MLSNYDIVKKIGEGVYGNVYKAWDKTGKRHVAIKKTKIEKGEQGIPPTALREVGMLNLLSSSTYIVSLLDVEHGIDAKGNPSLCLVFEFLDSDLKTFIANHPSPLSDSLVKRFLFQLCIGLSHCHGIGVLHRDLKPANLLVNEDKMVLKIADLGLGRPLAIPLKRFTPETVTPNYRAPELTLGDKAYYTGIDIWSLGCVFAEMCKGRPLFPYRSGNQHLELIFSLLGTPTEEDWPGVTSLRLWNTDFQFIQRRNLADAVPSLGADGLDLLSKMLTCNPAKRISARAAMDHPYFASLDRSEF</sequence>
<dbReference type="SUPFAM" id="SSF56112">
    <property type="entry name" value="Protein kinase-like (PK-like)"/>
    <property type="match status" value="1"/>
</dbReference>
<gene>
    <name evidence="13" type="ORF">M8C21_013304</name>
</gene>
<dbReference type="GO" id="GO:0005634">
    <property type="term" value="C:nucleus"/>
    <property type="evidence" value="ECO:0007669"/>
    <property type="project" value="TreeGrafter"/>
</dbReference>
<name>A0AAD5BZL0_AMBAR</name>
<comment type="catalytic activity">
    <reaction evidence="9">
        <text>L-seryl-[protein] + ATP = O-phospho-L-seryl-[protein] + ADP + H(+)</text>
        <dbReference type="Rhea" id="RHEA:17989"/>
        <dbReference type="Rhea" id="RHEA-COMP:9863"/>
        <dbReference type="Rhea" id="RHEA-COMP:11604"/>
        <dbReference type="ChEBI" id="CHEBI:15378"/>
        <dbReference type="ChEBI" id="CHEBI:29999"/>
        <dbReference type="ChEBI" id="CHEBI:30616"/>
        <dbReference type="ChEBI" id="CHEBI:83421"/>
        <dbReference type="ChEBI" id="CHEBI:456216"/>
        <dbReference type="EC" id="2.7.11.22"/>
    </reaction>
</comment>
<evidence type="ECO:0000256" key="6">
    <source>
        <dbReference type="ARBA" id="ARBA00022777"/>
    </source>
</evidence>
<dbReference type="GO" id="GO:0010389">
    <property type="term" value="P:regulation of G2/M transition of mitotic cell cycle"/>
    <property type="evidence" value="ECO:0007669"/>
    <property type="project" value="TreeGrafter"/>
</dbReference>
<proteinExistence type="inferred from homology"/>
<dbReference type="Proteomes" id="UP001206925">
    <property type="component" value="Unassembled WGS sequence"/>
</dbReference>
<dbReference type="GO" id="GO:0030332">
    <property type="term" value="F:cyclin binding"/>
    <property type="evidence" value="ECO:0007669"/>
    <property type="project" value="TreeGrafter"/>
</dbReference>
<accession>A0AAD5BZL0</accession>
<keyword evidence="3 11" id="KW-0723">Serine/threonine-protein kinase</keyword>
<dbReference type="EMBL" id="JAMZMK010010283">
    <property type="protein sequence ID" value="KAI7732210.1"/>
    <property type="molecule type" value="Genomic_DNA"/>
</dbReference>
<dbReference type="GO" id="GO:0000307">
    <property type="term" value="C:cyclin-dependent protein kinase holoenzyme complex"/>
    <property type="evidence" value="ECO:0007669"/>
    <property type="project" value="TreeGrafter"/>
</dbReference>
<evidence type="ECO:0000256" key="8">
    <source>
        <dbReference type="ARBA" id="ARBA00047811"/>
    </source>
</evidence>
<keyword evidence="14" id="KW-1185">Reference proteome</keyword>
<keyword evidence="5 10" id="KW-0547">Nucleotide-binding</keyword>
<dbReference type="FunFam" id="1.10.510.10:FF:000611">
    <property type="entry name" value="CMGC family protein kinase"/>
    <property type="match status" value="1"/>
</dbReference>
<dbReference type="PANTHER" id="PTHR24056:SF254">
    <property type="entry name" value="CYCLIN-DEPENDENT KINASE 2"/>
    <property type="match status" value="1"/>
</dbReference>
<dbReference type="PROSITE" id="PS00108">
    <property type="entry name" value="PROTEIN_KINASE_ST"/>
    <property type="match status" value="1"/>
</dbReference>
<comment type="similarity">
    <text evidence="1">Belongs to the protein kinase superfamily. CMGC Ser/Thr protein kinase family. CDC2/CDKX subfamily.</text>
</comment>
<evidence type="ECO:0000256" key="5">
    <source>
        <dbReference type="ARBA" id="ARBA00022741"/>
    </source>
</evidence>
<dbReference type="GO" id="GO:0005737">
    <property type="term" value="C:cytoplasm"/>
    <property type="evidence" value="ECO:0007669"/>
    <property type="project" value="TreeGrafter"/>
</dbReference>
<dbReference type="GO" id="GO:0010468">
    <property type="term" value="P:regulation of gene expression"/>
    <property type="evidence" value="ECO:0007669"/>
    <property type="project" value="TreeGrafter"/>
</dbReference>
<dbReference type="GO" id="GO:0000082">
    <property type="term" value="P:G1/S transition of mitotic cell cycle"/>
    <property type="evidence" value="ECO:0007669"/>
    <property type="project" value="TreeGrafter"/>
</dbReference>
<keyword evidence="7 10" id="KW-0067">ATP-binding</keyword>
<feature type="domain" description="Protein kinase" evidence="12">
    <location>
        <begin position="5"/>
        <end position="293"/>
    </location>
</feature>
<evidence type="ECO:0000256" key="9">
    <source>
        <dbReference type="ARBA" id="ARBA00048367"/>
    </source>
</evidence>
<evidence type="ECO:0000256" key="4">
    <source>
        <dbReference type="ARBA" id="ARBA00022679"/>
    </source>
</evidence>
<evidence type="ECO:0000256" key="7">
    <source>
        <dbReference type="ARBA" id="ARBA00022840"/>
    </source>
</evidence>
<dbReference type="InterPro" id="IPR050108">
    <property type="entry name" value="CDK"/>
</dbReference>
<keyword evidence="6" id="KW-0418">Kinase</keyword>
<dbReference type="FunFam" id="3.30.200.20:FF:000124">
    <property type="entry name" value="Cyclin-dependent kinase 4"/>
    <property type="match status" value="1"/>
</dbReference>
<evidence type="ECO:0000256" key="2">
    <source>
        <dbReference type="ARBA" id="ARBA00012425"/>
    </source>
</evidence>
<dbReference type="InterPro" id="IPR011009">
    <property type="entry name" value="Kinase-like_dom_sf"/>
</dbReference>
<dbReference type="Gene3D" id="3.30.200.20">
    <property type="entry name" value="Phosphorylase Kinase, domain 1"/>
    <property type="match status" value="1"/>
</dbReference>
<evidence type="ECO:0000313" key="14">
    <source>
        <dbReference type="Proteomes" id="UP001206925"/>
    </source>
</evidence>
<protein>
    <recommendedName>
        <fullName evidence="2">cyclin-dependent kinase</fullName>
        <ecNumber evidence="2">2.7.11.22</ecNumber>
    </recommendedName>
</protein>
<feature type="binding site" evidence="10">
    <location>
        <position position="35"/>
    </location>
    <ligand>
        <name>ATP</name>
        <dbReference type="ChEBI" id="CHEBI:30616"/>
    </ligand>
</feature>
<dbReference type="AlphaFoldDB" id="A0AAD5BZL0"/>
<evidence type="ECO:0000256" key="3">
    <source>
        <dbReference type="ARBA" id="ARBA00022527"/>
    </source>
</evidence>
<dbReference type="InterPro" id="IPR000719">
    <property type="entry name" value="Prot_kinase_dom"/>
</dbReference>
<evidence type="ECO:0000256" key="11">
    <source>
        <dbReference type="RuleBase" id="RU000304"/>
    </source>
</evidence>
<dbReference type="SMART" id="SM00220">
    <property type="entry name" value="S_TKc"/>
    <property type="match status" value="1"/>
</dbReference>
<evidence type="ECO:0000313" key="13">
    <source>
        <dbReference type="EMBL" id="KAI7732210.1"/>
    </source>
</evidence>
<dbReference type="InterPro" id="IPR017441">
    <property type="entry name" value="Protein_kinase_ATP_BS"/>
</dbReference>
<dbReference type="CDD" id="cd07829">
    <property type="entry name" value="STKc_CDK_like"/>
    <property type="match status" value="1"/>
</dbReference>
<dbReference type="InterPro" id="IPR008271">
    <property type="entry name" value="Ser/Thr_kinase_AS"/>
</dbReference>
<dbReference type="GO" id="GO:0005524">
    <property type="term" value="F:ATP binding"/>
    <property type="evidence" value="ECO:0007669"/>
    <property type="project" value="UniProtKB-UniRule"/>
</dbReference>
<dbReference type="EC" id="2.7.11.22" evidence="2"/>
<evidence type="ECO:0000256" key="1">
    <source>
        <dbReference type="ARBA" id="ARBA00006485"/>
    </source>
</evidence>
<dbReference type="Gene3D" id="1.10.510.10">
    <property type="entry name" value="Transferase(Phosphotransferase) domain 1"/>
    <property type="match status" value="1"/>
</dbReference>
<dbReference type="Pfam" id="PF00069">
    <property type="entry name" value="Pkinase"/>
    <property type="match status" value="1"/>
</dbReference>
<comment type="caution">
    <text evidence="13">The sequence shown here is derived from an EMBL/GenBank/DDBJ whole genome shotgun (WGS) entry which is preliminary data.</text>
</comment>
<dbReference type="PROSITE" id="PS00107">
    <property type="entry name" value="PROTEIN_KINASE_ATP"/>
    <property type="match status" value="1"/>
</dbReference>